<dbReference type="InterPro" id="IPR011044">
    <property type="entry name" value="Quino_amine_DH_bsu"/>
</dbReference>
<dbReference type="Gene3D" id="2.120.10.30">
    <property type="entry name" value="TolB, C-terminal domain"/>
    <property type="match status" value="1"/>
</dbReference>
<proteinExistence type="predicted"/>
<evidence type="ECO:0000313" key="1">
    <source>
        <dbReference type="EMBL" id="TGG39530.1"/>
    </source>
</evidence>
<dbReference type="EMBL" id="SJSA01000001">
    <property type="protein sequence ID" value="TGG39530.1"/>
    <property type="molecule type" value="Genomic_DNA"/>
</dbReference>
<dbReference type="SUPFAM" id="SSF50969">
    <property type="entry name" value="YVTN repeat-like/Quinoprotein amine dehydrogenase"/>
    <property type="match status" value="1"/>
</dbReference>
<protein>
    <submittedName>
        <fullName evidence="1">6-bladed beta-propeller</fullName>
    </submittedName>
</protein>
<accession>A0A4Z0V893</accession>
<dbReference type="AlphaFoldDB" id="A0A4Z0V893"/>
<dbReference type="InterPro" id="IPR011042">
    <property type="entry name" value="6-blade_b-propeller_TolB-like"/>
</dbReference>
<sequence>MLTTNIMKNRIVKALIMLTCMTSCTHNHNGDYNYTEEYINLNKVTDAITNDVVDSISYLGLPDINGNIPVNVNKLYVVNGTIYIGDCWRSKVFAYDRKSGVPKFVLDSRGSGPEEYLEIRSIAIDTAAIYIVDNYTQRMMVYDSNDGSYIRTMKMPVIADDVETLDDGGFIFAYIPMKGVKLAIDQPESRLFVVDKDLKIHDSYQEVKDGIYDAIGQRTIFSRCDQGIVFSTASIDGFFIIDPKDPSKQTLIRLPFTNGLEGKWDVVPDEISGYQHLSSVPYVCGDNIYISYTSDKGYGESVLWNSRYNGILQNSSDDLSKALIPIVGTYDGCLIGMVDDYETYSYMIEQGFAKAPDNVSQLLKDGSGIALVFYKMKK</sequence>
<reference evidence="1 2" key="1">
    <citation type="submission" date="2019-02" db="EMBL/GenBank/DDBJ databases">
        <title>Isolation and identification of novel species under the genus Muribaculum.</title>
        <authorList>
            <person name="Miyake S."/>
            <person name="Ding Y."/>
            <person name="Low A."/>
            <person name="Soh M."/>
            <person name="Seedorf H."/>
        </authorList>
    </citation>
    <scope>NUCLEOTIDE SEQUENCE [LARGE SCALE GENOMIC DNA]</scope>
    <source>
        <strain evidence="1 2">TLL-A3</strain>
    </source>
</reference>
<organism evidence="1 2">
    <name type="scientific">Duncaniella freteri</name>
    <dbReference type="NCBI Taxonomy" id="2530391"/>
    <lineage>
        <taxon>Bacteria</taxon>
        <taxon>Pseudomonadati</taxon>
        <taxon>Bacteroidota</taxon>
        <taxon>Bacteroidia</taxon>
        <taxon>Bacteroidales</taxon>
        <taxon>Muribaculaceae</taxon>
        <taxon>Duncaniella</taxon>
    </lineage>
</organism>
<evidence type="ECO:0000313" key="2">
    <source>
        <dbReference type="Proteomes" id="UP000297635"/>
    </source>
</evidence>
<gene>
    <name evidence="1" type="ORF">EZ315_01975</name>
</gene>
<keyword evidence="2" id="KW-1185">Reference proteome</keyword>
<comment type="caution">
    <text evidence="1">The sequence shown here is derived from an EMBL/GenBank/DDBJ whole genome shotgun (WGS) entry which is preliminary data.</text>
</comment>
<name>A0A4Z0V893_9BACT</name>
<dbReference type="Proteomes" id="UP000297635">
    <property type="component" value="Unassembled WGS sequence"/>
</dbReference>
<dbReference type="Pfam" id="PF17170">
    <property type="entry name" value="DUF5128"/>
    <property type="match status" value="1"/>
</dbReference>